<evidence type="ECO:0000313" key="3">
    <source>
        <dbReference type="EMBL" id="MFC3912146.1"/>
    </source>
</evidence>
<dbReference type="PANTHER" id="PTHR41786">
    <property type="entry name" value="MOTILITY ACCESSORY FACTOR MAF"/>
    <property type="match status" value="1"/>
</dbReference>
<comment type="caution">
    <text evidence="3">The sequence shown here is derived from an EMBL/GenBank/DDBJ whole genome shotgun (WGS) entry which is preliminary data.</text>
</comment>
<dbReference type="PANTHER" id="PTHR41786:SF1">
    <property type="entry name" value="6-HYDROXYMETHYLPTERIN DIPHOSPHOKINASE MPTE-LIKE DOMAIN-CONTAINING PROTEIN"/>
    <property type="match status" value="1"/>
</dbReference>
<dbReference type="EMBL" id="JBHSAF010000001">
    <property type="protein sequence ID" value="MFC3912146.1"/>
    <property type="molecule type" value="Genomic_DNA"/>
</dbReference>
<reference evidence="4" key="1">
    <citation type="journal article" date="2019" name="Int. J. Syst. Evol. Microbiol.">
        <title>The Global Catalogue of Microorganisms (GCM) 10K type strain sequencing project: providing services to taxonomists for standard genome sequencing and annotation.</title>
        <authorList>
            <consortium name="The Broad Institute Genomics Platform"/>
            <consortium name="The Broad Institute Genome Sequencing Center for Infectious Disease"/>
            <person name="Wu L."/>
            <person name="Ma J."/>
        </authorList>
    </citation>
    <scope>NUCLEOTIDE SEQUENCE [LARGE SCALE GENOMIC DNA]</scope>
    <source>
        <strain evidence="4">CCUG 54939</strain>
    </source>
</reference>
<evidence type="ECO:0000259" key="2">
    <source>
        <dbReference type="Pfam" id="PF20157"/>
    </source>
</evidence>
<sequence length="699" mass="80026">MAEVEQILTEAAEMERRVALVREQEQAMRDVLPQRFEVNMAAFRRFVPSIAERFEQYRIQRPFEMFCTDNGIPNLRWRDDDSTFYGEDPYQECLQQVELTLSSSTIIRFNLDVEGDWIGQQHIKYMNALVRQMKALQAEHPLMEQIPESMPLGLMFGVGLGYQLAYLYERCQIANLYLFEPNEDLFYASLHAFDWAPLLEYLHSQNMGLHIFLGQQEDEVLTAFREVSEKRSPFLCSTAFGLVHYRSEVLQGLVGKVAREMFFISMGWGFFDDTLFSLSQSLNNMEAGVPFFRRDVALPVEWRHVPVFIVANGPSFDRSVELIRQHQDKAIVIACGTAVTALHKAGICPDIYLAVERITSVPASLRSIGDPEYLQRILCIGPDVLHPECRDLFRDRIYGFKGDEPMFSLLFANTELMQQYRKFAFINPLVGNIGVSLPLHLGFDNLYLLGLDNGYRSAEHHHSKYSFYYDDKGETKNEFKQMALAQGDCVLPANFGGEVISNRLFAASVLMMEVALSHFPHAQCHNCSDGAAIQGAMPLPLEALDLADFPVLDKSELRRFLLEQMSAPVPISRAEVADYMDQTFFSMLLARVKTDWETMPTSRLDLIQLMQKQMEYLSQVALSRQRHISQVLYGTFNSLFTLITHLAYSISDEQQALAAVDSLRPTMQLFFDTISRLYPHGLQLIQGQHQAVYRQALEE</sequence>
<keyword evidence="4" id="KW-1185">Reference proteome</keyword>
<dbReference type="Pfam" id="PF01973">
    <property type="entry name" value="MptE-like"/>
    <property type="match status" value="1"/>
</dbReference>
<feature type="domain" description="Glycosyltransferase Maf N-terminal" evidence="2">
    <location>
        <begin position="35"/>
        <end position="254"/>
    </location>
</feature>
<dbReference type="RefSeq" id="WP_377150198.1">
    <property type="nucleotide sequence ID" value="NZ_JBHSAF010000001.1"/>
</dbReference>
<dbReference type="Proteomes" id="UP001595692">
    <property type="component" value="Unassembled WGS sequence"/>
</dbReference>
<dbReference type="InterPro" id="IPR045376">
    <property type="entry name" value="Maf_N"/>
</dbReference>
<organism evidence="3 4">
    <name type="scientific">Pseudaeromonas sharmana</name>
    <dbReference type="NCBI Taxonomy" id="328412"/>
    <lineage>
        <taxon>Bacteria</taxon>
        <taxon>Pseudomonadati</taxon>
        <taxon>Pseudomonadota</taxon>
        <taxon>Gammaproteobacteria</taxon>
        <taxon>Aeromonadales</taxon>
        <taxon>Aeromonadaceae</taxon>
        <taxon>Pseudaeromonas</taxon>
    </lineage>
</organism>
<dbReference type="InterPro" id="IPR002826">
    <property type="entry name" value="MptE-like"/>
</dbReference>
<feature type="domain" description="6-hydroxymethylpterin diphosphokinase MptE-like" evidence="1">
    <location>
        <begin position="304"/>
        <end position="456"/>
    </location>
</feature>
<name>A0ABV8CJ25_9GAMM</name>
<protein>
    <submittedName>
        <fullName evidence="3">6-hydroxymethylpterin diphosphokinase MptE-like protein</fullName>
    </submittedName>
</protein>
<accession>A0ABV8CJ25</accession>
<proteinExistence type="predicted"/>
<evidence type="ECO:0000313" key="4">
    <source>
        <dbReference type="Proteomes" id="UP001595692"/>
    </source>
</evidence>
<dbReference type="Pfam" id="PF20157">
    <property type="entry name" value="Maf_flag10_N"/>
    <property type="match status" value="1"/>
</dbReference>
<evidence type="ECO:0000259" key="1">
    <source>
        <dbReference type="Pfam" id="PF01973"/>
    </source>
</evidence>
<gene>
    <name evidence="3" type="ORF">ACFOSS_01550</name>
</gene>